<feature type="non-terminal residue" evidence="4">
    <location>
        <position position="1"/>
    </location>
</feature>
<evidence type="ECO:0000256" key="1">
    <source>
        <dbReference type="ARBA" id="ARBA00023002"/>
    </source>
</evidence>
<dbReference type="PANTHER" id="PTHR43364">
    <property type="entry name" value="NADH-SPECIFIC METHYLGLYOXAL REDUCTASE-RELATED"/>
    <property type="match status" value="1"/>
</dbReference>
<accession>A0AAV2HLR1</accession>
<dbReference type="EMBL" id="CAXITT010000170">
    <property type="protein sequence ID" value="CAL1534392.1"/>
    <property type="molecule type" value="Genomic_DNA"/>
</dbReference>
<dbReference type="InterPro" id="IPR036812">
    <property type="entry name" value="NAD(P)_OxRdtase_dom_sf"/>
</dbReference>
<dbReference type="PANTHER" id="PTHR43364:SF4">
    <property type="entry name" value="NAD(P)-LINKED OXIDOREDUCTASE SUPERFAMILY PROTEIN"/>
    <property type="match status" value="1"/>
</dbReference>
<organism evidence="4 5">
    <name type="scientific">Lymnaea stagnalis</name>
    <name type="common">Great pond snail</name>
    <name type="synonym">Helix stagnalis</name>
    <dbReference type="NCBI Taxonomy" id="6523"/>
    <lineage>
        <taxon>Eukaryota</taxon>
        <taxon>Metazoa</taxon>
        <taxon>Spiralia</taxon>
        <taxon>Lophotrochozoa</taxon>
        <taxon>Mollusca</taxon>
        <taxon>Gastropoda</taxon>
        <taxon>Heterobranchia</taxon>
        <taxon>Euthyneura</taxon>
        <taxon>Panpulmonata</taxon>
        <taxon>Hygrophila</taxon>
        <taxon>Lymnaeoidea</taxon>
        <taxon>Lymnaeidae</taxon>
        <taxon>Lymnaea</taxon>
    </lineage>
</organism>
<dbReference type="Pfam" id="PF00248">
    <property type="entry name" value="Aldo_ket_red"/>
    <property type="match status" value="1"/>
</dbReference>
<comment type="caution">
    <text evidence="4">The sequence shown here is derived from an EMBL/GenBank/DDBJ whole genome shotgun (WGS) entry which is preliminary data.</text>
</comment>
<feature type="non-terminal residue" evidence="4">
    <location>
        <position position="105"/>
    </location>
</feature>
<evidence type="ECO:0000256" key="2">
    <source>
        <dbReference type="ARBA" id="ARBA00038157"/>
    </source>
</evidence>
<dbReference type="SUPFAM" id="SSF51430">
    <property type="entry name" value="NAD(P)-linked oxidoreductase"/>
    <property type="match status" value="1"/>
</dbReference>
<dbReference type="InterPro" id="IPR050523">
    <property type="entry name" value="AKR_Detox_Biosynth"/>
</dbReference>
<evidence type="ECO:0000313" key="5">
    <source>
        <dbReference type="Proteomes" id="UP001497497"/>
    </source>
</evidence>
<feature type="domain" description="NADP-dependent oxidoreductase" evidence="3">
    <location>
        <begin position="1"/>
        <end position="104"/>
    </location>
</feature>
<name>A0AAV2HLR1_LYMST</name>
<dbReference type="Gene3D" id="3.20.20.100">
    <property type="entry name" value="NADP-dependent oxidoreductase domain"/>
    <property type="match status" value="1"/>
</dbReference>
<protein>
    <recommendedName>
        <fullName evidence="3">NADP-dependent oxidoreductase domain-containing protein</fullName>
    </recommendedName>
</protein>
<keyword evidence="5" id="KW-1185">Reference proteome</keyword>
<proteinExistence type="inferred from homology"/>
<gene>
    <name evidence="4" type="ORF">GSLYS_00008352001</name>
</gene>
<keyword evidence="1" id="KW-0560">Oxidoreductase</keyword>
<evidence type="ECO:0000313" key="4">
    <source>
        <dbReference type="EMBL" id="CAL1534392.1"/>
    </source>
</evidence>
<dbReference type="AlphaFoldDB" id="A0AAV2HLR1"/>
<dbReference type="Proteomes" id="UP001497497">
    <property type="component" value="Unassembled WGS sequence"/>
</dbReference>
<dbReference type="GO" id="GO:0016491">
    <property type="term" value="F:oxidoreductase activity"/>
    <property type="evidence" value="ECO:0007669"/>
    <property type="project" value="UniProtKB-KW"/>
</dbReference>
<comment type="similarity">
    <text evidence="2">Belongs to the aldo/keto reductase family. Aldo/keto reductase 2 subfamily.</text>
</comment>
<evidence type="ECO:0000259" key="3">
    <source>
        <dbReference type="Pfam" id="PF00248"/>
    </source>
</evidence>
<reference evidence="4 5" key="1">
    <citation type="submission" date="2024-04" db="EMBL/GenBank/DDBJ databases">
        <authorList>
            <consortium name="Genoscope - CEA"/>
            <person name="William W."/>
        </authorList>
    </citation>
    <scope>NUCLEOTIDE SEQUENCE [LARGE SCALE GENOMIC DNA]</scope>
</reference>
<sequence>GLLTGKVRRGLKPAEGRLAWVAEDKTRVRQSAPLWSEFDDKTFDLIEAAEAIGKRYNRSLPQVAIRWLLQKDVVSSVVIGARTLAQLDDNLEASSGWSLTKDEVR</sequence>
<dbReference type="InterPro" id="IPR023210">
    <property type="entry name" value="NADP_OxRdtase_dom"/>
</dbReference>